<dbReference type="CDD" id="cd13143">
    <property type="entry name" value="MATE_MepA_like"/>
    <property type="match status" value="1"/>
</dbReference>
<comment type="similarity">
    <text evidence="2">Belongs to the multi antimicrobial extrusion (MATE) (TC 2.A.66.1) family. MepA subfamily.</text>
</comment>
<keyword evidence="6 10" id="KW-0812">Transmembrane</keyword>
<evidence type="ECO:0000256" key="2">
    <source>
        <dbReference type="ARBA" id="ARBA00008417"/>
    </source>
</evidence>
<feature type="transmembrane region" description="Helical" evidence="10">
    <location>
        <begin position="167"/>
        <end position="186"/>
    </location>
</feature>
<evidence type="ECO:0000256" key="8">
    <source>
        <dbReference type="ARBA" id="ARBA00023136"/>
    </source>
</evidence>
<keyword evidence="12" id="KW-1185">Reference proteome</keyword>
<feature type="transmembrane region" description="Helical" evidence="10">
    <location>
        <begin position="16"/>
        <end position="37"/>
    </location>
</feature>
<comment type="subcellular location">
    <subcellularLocation>
        <location evidence="1">Cell membrane</location>
        <topology evidence="1">Multi-pass membrane protein</topology>
    </subcellularLocation>
</comment>
<keyword evidence="8 10" id="KW-0472">Membrane</keyword>
<dbReference type="PANTHER" id="PTHR43823">
    <property type="entry name" value="SPORULATION PROTEIN YKVU"/>
    <property type="match status" value="1"/>
</dbReference>
<dbReference type="GO" id="GO:0015297">
    <property type="term" value="F:antiporter activity"/>
    <property type="evidence" value="ECO:0007669"/>
    <property type="project" value="InterPro"/>
</dbReference>
<dbReference type="GO" id="GO:0042910">
    <property type="term" value="F:xenobiotic transmembrane transporter activity"/>
    <property type="evidence" value="ECO:0007669"/>
    <property type="project" value="InterPro"/>
</dbReference>
<dbReference type="Pfam" id="PF01554">
    <property type="entry name" value="MatE"/>
    <property type="match status" value="2"/>
</dbReference>
<name>A0A6L5YAS9_9BACT</name>
<feature type="transmembrane region" description="Helical" evidence="10">
    <location>
        <begin position="94"/>
        <end position="117"/>
    </location>
</feature>
<reference evidence="11 12" key="1">
    <citation type="submission" date="2019-08" db="EMBL/GenBank/DDBJ databases">
        <title>In-depth cultivation of the pig gut microbiome towards novel bacterial diversity and tailored functional studies.</title>
        <authorList>
            <person name="Wylensek D."/>
            <person name="Hitch T.C.A."/>
            <person name="Clavel T."/>
        </authorList>
    </citation>
    <scope>NUCLEOTIDE SEQUENCE [LARGE SCALE GENOMIC DNA]</scope>
    <source>
        <strain evidence="11 12">SM-530-WT-4B</strain>
    </source>
</reference>
<keyword evidence="5" id="KW-1003">Cell membrane</keyword>
<gene>
    <name evidence="11" type="ORF">FYJ74_03475</name>
</gene>
<feature type="transmembrane region" description="Helical" evidence="10">
    <location>
        <begin position="391"/>
        <end position="411"/>
    </location>
</feature>
<evidence type="ECO:0000313" key="11">
    <source>
        <dbReference type="EMBL" id="MST55108.1"/>
    </source>
</evidence>
<dbReference type="InterPro" id="IPR002528">
    <property type="entry name" value="MATE_fam"/>
</dbReference>
<dbReference type="GO" id="GO:0046677">
    <property type="term" value="P:response to antibiotic"/>
    <property type="evidence" value="ECO:0007669"/>
    <property type="project" value="UniProtKB-KW"/>
</dbReference>
<organism evidence="11 12">
    <name type="scientific">Pyramidobacter porci</name>
    <dbReference type="NCBI Taxonomy" id="2605789"/>
    <lineage>
        <taxon>Bacteria</taxon>
        <taxon>Thermotogati</taxon>
        <taxon>Synergistota</taxon>
        <taxon>Synergistia</taxon>
        <taxon>Synergistales</taxon>
        <taxon>Dethiosulfovibrionaceae</taxon>
        <taxon>Pyramidobacter</taxon>
    </lineage>
</organism>
<feature type="transmembrane region" description="Helical" evidence="10">
    <location>
        <begin position="192"/>
        <end position="215"/>
    </location>
</feature>
<feature type="transmembrane region" description="Helical" evidence="10">
    <location>
        <begin position="52"/>
        <end position="73"/>
    </location>
</feature>
<dbReference type="AlphaFoldDB" id="A0A6L5YAS9"/>
<dbReference type="EMBL" id="VUNH01000003">
    <property type="protein sequence ID" value="MST55108.1"/>
    <property type="molecule type" value="Genomic_DNA"/>
</dbReference>
<evidence type="ECO:0000256" key="9">
    <source>
        <dbReference type="ARBA" id="ARBA00023251"/>
    </source>
</evidence>
<sequence>MQNALNPMGSAPIPRLILRFALPATVGVLANALYNIVDRVFIGHYVGAEGLAAISVVFPIILLVVAFSALIGVGTASQISRNLGAQDLERAEIAFGNGLTATAFFLALTVPPLLIWLPEVVRLCGATERIMPLTETYLKITGPAIPFQFFGMVLAAAMRAEGHPRHVMWSMVLGSLLNVVLDWWFIAGLGMGVAGAAWGTAGAQLFALLWLLAFYARRCGALRLTLDRFRPRHAVIAEMCAVGLSPFLINVFFSVMLTAFNLLLGKYGGEMAISAMGIFFGLDSLLFMPVTGIGEGAMPIIGYNYGARNFARLRETVKIALLLSIGYYILSEAAAMLWAEKLASLFTDDNPELIALTARCMRIGYAALPFSGAAIIIGYTLEALGRARASFCFNLIRQLVGIALIVILPRFLGVDGVWITFPAIDLVGGLAAALLLRREARNLHRTKNCGVGIKASAAHTPNP</sequence>
<dbReference type="InterPro" id="IPR045070">
    <property type="entry name" value="MATE_MepA-like"/>
</dbReference>
<evidence type="ECO:0000256" key="3">
    <source>
        <dbReference type="ARBA" id="ARBA00022106"/>
    </source>
</evidence>
<feature type="transmembrane region" description="Helical" evidence="10">
    <location>
        <begin position="417"/>
        <end position="436"/>
    </location>
</feature>
<keyword evidence="7 10" id="KW-1133">Transmembrane helix</keyword>
<evidence type="ECO:0000256" key="5">
    <source>
        <dbReference type="ARBA" id="ARBA00022475"/>
    </source>
</evidence>
<dbReference type="InterPro" id="IPR051327">
    <property type="entry name" value="MATE_MepA_subfamily"/>
</dbReference>
<feature type="transmembrane region" description="Helical" evidence="10">
    <location>
        <begin position="235"/>
        <end position="260"/>
    </location>
</feature>
<feature type="transmembrane region" description="Helical" evidence="10">
    <location>
        <begin position="363"/>
        <end position="384"/>
    </location>
</feature>
<dbReference type="GO" id="GO:0005886">
    <property type="term" value="C:plasma membrane"/>
    <property type="evidence" value="ECO:0007669"/>
    <property type="project" value="UniProtKB-SubCell"/>
</dbReference>
<evidence type="ECO:0000313" key="12">
    <source>
        <dbReference type="Proteomes" id="UP000473699"/>
    </source>
</evidence>
<evidence type="ECO:0000256" key="1">
    <source>
        <dbReference type="ARBA" id="ARBA00004651"/>
    </source>
</evidence>
<feature type="transmembrane region" description="Helical" evidence="10">
    <location>
        <begin position="319"/>
        <end position="339"/>
    </location>
</feature>
<evidence type="ECO:0000256" key="10">
    <source>
        <dbReference type="SAM" id="Phobius"/>
    </source>
</evidence>
<feature type="transmembrane region" description="Helical" evidence="10">
    <location>
        <begin position="137"/>
        <end position="155"/>
    </location>
</feature>
<dbReference type="PIRSF" id="PIRSF006603">
    <property type="entry name" value="DinF"/>
    <property type="match status" value="1"/>
</dbReference>
<evidence type="ECO:0000256" key="7">
    <source>
        <dbReference type="ARBA" id="ARBA00022989"/>
    </source>
</evidence>
<dbReference type="NCBIfam" id="TIGR00797">
    <property type="entry name" value="matE"/>
    <property type="match status" value="1"/>
</dbReference>
<feature type="transmembrane region" description="Helical" evidence="10">
    <location>
        <begin position="272"/>
        <end position="298"/>
    </location>
</feature>
<evidence type="ECO:0000256" key="4">
    <source>
        <dbReference type="ARBA" id="ARBA00022448"/>
    </source>
</evidence>
<protein>
    <recommendedName>
        <fullName evidence="3">Multidrug export protein MepA</fullName>
    </recommendedName>
</protein>
<evidence type="ECO:0000256" key="6">
    <source>
        <dbReference type="ARBA" id="ARBA00022692"/>
    </source>
</evidence>
<proteinExistence type="inferred from homology"/>
<accession>A0A6L5YAS9</accession>
<comment type="caution">
    <text evidence="11">The sequence shown here is derived from an EMBL/GenBank/DDBJ whole genome shotgun (WGS) entry which is preliminary data.</text>
</comment>
<dbReference type="PANTHER" id="PTHR43823:SF3">
    <property type="entry name" value="MULTIDRUG EXPORT PROTEIN MEPA"/>
    <property type="match status" value="1"/>
</dbReference>
<dbReference type="InterPro" id="IPR048279">
    <property type="entry name" value="MdtK-like"/>
</dbReference>
<keyword evidence="4" id="KW-0813">Transport</keyword>
<dbReference type="Proteomes" id="UP000473699">
    <property type="component" value="Unassembled WGS sequence"/>
</dbReference>
<keyword evidence="9" id="KW-0046">Antibiotic resistance</keyword>